<evidence type="ECO:0008006" key="3">
    <source>
        <dbReference type="Google" id="ProtNLM"/>
    </source>
</evidence>
<dbReference type="EMBL" id="JARKNE010000013">
    <property type="protein sequence ID" value="KAK5772899.1"/>
    <property type="molecule type" value="Genomic_DNA"/>
</dbReference>
<dbReference type="Proteomes" id="UP001358586">
    <property type="component" value="Chromosome 13"/>
</dbReference>
<gene>
    <name evidence="1" type="ORF">PVK06_049201</name>
</gene>
<comment type="caution">
    <text evidence="1">The sequence shown here is derived from an EMBL/GenBank/DDBJ whole genome shotgun (WGS) entry which is preliminary data.</text>
</comment>
<evidence type="ECO:0000313" key="2">
    <source>
        <dbReference type="Proteomes" id="UP001358586"/>
    </source>
</evidence>
<accession>A0ABR0MI34</accession>
<protein>
    <recommendedName>
        <fullName evidence="3">Reverse transcriptase domain-containing protein</fullName>
    </recommendedName>
</protein>
<proteinExistence type="predicted"/>
<evidence type="ECO:0000313" key="1">
    <source>
        <dbReference type="EMBL" id="KAK5772899.1"/>
    </source>
</evidence>
<keyword evidence="2" id="KW-1185">Reference proteome</keyword>
<organism evidence="1 2">
    <name type="scientific">Gossypium arboreum</name>
    <name type="common">Tree cotton</name>
    <name type="synonym">Gossypium nanking</name>
    <dbReference type="NCBI Taxonomy" id="29729"/>
    <lineage>
        <taxon>Eukaryota</taxon>
        <taxon>Viridiplantae</taxon>
        <taxon>Streptophyta</taxon>
        <taxon>Embryophyta</taxon>
        <taxon>Tracheophyta</taxon>
        <taxon>Spermatophyta</taxon>
        <taxon>Magnoliopsida</taxon>
        <taxon>eudicotyledons</taxon>
        <taxon>Gunneridae</taxon>
        <taxon>Pentapetalae</taxon>
        <taxon>rosids</taxon>
        <taxon>malvids</taxon>
        <taxon>Malvales</taxon>
        <taxon>Malvaceae</taxon>
        <taxon>Malvoideae</taxon>
        <taxon>Gossypium</taxon>
    </lineage>
</organism>
<sequence>MEWLGHSIQPAISEGKWNPIRLSRNGPAISHLFFADDLVIFSKADLRHGEVLKSILDDFCSLPGHKINARKTNIFFSKRVDESMVNMISNRFGFQQVHNLGHYLGVPLFHQRVTSSTLQFIVEKGRSKLKIGKPKSSR</sequence>
<reference evidence="1 2" key="1">
    <citation type="submission" date="2023-03" db="EMBL/GenBank/DDBJ databases">
        <title>WGS of Gossypium arboreum.</title>
        <authorList>
            <person name="Yu D."/>
        </authorList>
    </citation>
    <scope>NUCLEOTIDE SEQUENCE [LARGE SCALE GENOMIC DNA]</scope>
    <source>
        <tissue evidence="1">Leaf</tissue>
    </source>
</reference>
<name>A0ABR0MI34_GOSAR</name>